<dbReference type="EMBL" id="BAABGM010000010">
    <property type="protein sequence ID" value="GAA4403550.1"/>
    <property type="molecule type" value="Genomic_DNA"/>
</dbReference>
<name>A0ABP8KC79_9MICO</name>
<proteinExistence type="predicted"/>
<evidence type="ECO:0000313" key="3">
    <source>
        <dbReference type="Proteomes" id="UP001500945"/>
    </source>
</evidence>
<feature type="transmembrane region" description="Helical" evidence="1">
    <location>
        <begin position="46"/>
        <end position="64"/>
    </location>
</feature>
<organism evidence="2 3">
    <name type="scientific">Fodinibacter luteus</name>
    <dbReference type="NCBI Taxonomy" id="552064"/>
    <lineage>
        <taxon>Bacteria</taxon>
        <taxon>Bacillati</taxon>
        <taxon>Actinomycetota</taxon>
        <taxon>Actinomycetes</taxon>
        <taxon>Micrococcales</taxon>
        <taxon>Intrasporangiaceae</taxon>
        <taxon>Fodinibacter (ex Wang et al. 2009)</taxon>
    </lineage>
</organism>
<dbReference type="Proteomes" id="UP001500945">
    <property type="component" value="Unassembled WGS sequence"/>
</dbReference>
<keyword evidence="1" id="KW-0812">Transmembrane</keyword>
<dbReference type="InterPro" id="IPR046549">
    <property type="entry name" value="DUF6703"/>
</dbReference>
<feature type="transmembrane region" description="Helical" evidence="1">
    <location>
        <begin position="21"/>
        <end position="40"/>
    </location>
</feature>
<dbReference type="Pfam" id="PF20444">
    <property type="entry name" value="DUF6703"/>
    <property type="match status" value="1"/>
</dbReference>
<comment type="caution">
    <text evidence="2">The sequence shown here is derived from an EMBL/GenBank/DDBJ whole genome shotgun (WGS) entry which is preliminary data.</text>
</comment>
<protein>
    <submittedName>
        <fullName evidence="2">Uncharacterized protein</fullName>
    </submittedName>
</protein>
<keyword evidence="1" id="KW-0472">Membrane</keyword>
<gene>
    <name evidence="2" type="ORF">GCM10023168_15190</name>
</gene>
<keyword evidence="3" id="KW-1185">Reference proteome</keyword>
<feature type="transmembrane region" description="Helical" evidence="1">
    <location>
        <begin position="73"/>
        <end position="91"/>
    </location>
</feature>
<evidence type="ECO:0000313" key="2">
    <source>
        <dbReference type="EMBL" id="GAA4403550.1"/>
    </source>
</evidence>
<accession>A0ABP8KC79</accession>
<reference evidence="3" key="1">
    <citation type="journal article" date="2019" name="Int. J. Syst. Evol. Microbiol.">
        <title>The Global Catalogue of Microorganisms (GCM) 10K type strain sequencing project: providing services to taxonomists for standard genome sequencing and annotation.</title>
        <authorList>
            <consortium name="The Broad Institute Genomics Platform"/>
            <consortium name="The Broad Institute Genome Sequencing Center for Infectious Disease"/>
            <person name="Wu L."/>
            <person name="Ma J."/>
        </authorList>
    </citation>
    <scope>NUCLEOTIDE SEQUENCE [LARGE SCALE GENOMIC DNA]</scope>
    <source>
        <strain evidence="3">JCM 17809</strain>
    </source>
</reference>
<evidence type="ECO:0000256" key="1">
    <source>
        <dbReference type="SAM" id="Phobius"/>
    </source>
</evidence>
<keyword evidence="1" id="KW-1133">Transmembrane helix</keyword>
<sequence>MSSLRESFERASLPALTWLSGLPRVVPFLFVLALVVAGLLVPGWGWVLIAVAVLLLAWIALLAWPRLSVAERLMRVAVVVMLAAIAITQAVPRG</sequence>